<evidence type="ECO:0000256" key="1">
    <source>
        <dbReference type="SAM" id="Phobius"/>
    </source>
</evidence>
<keyword evidence="1" id="KW-0812">Transmembrane</keyword>
<proteinExistence type="predicted"/>
<accession>A0A835IRS9</accession>
<organism evidence="3 4">
    <name type="scientific">Coptis chinensis</name>
    <dbReference type="NCBI Taxonomy" id="261450"/>
    <lineage>
        <taxon>Eukaryota</taxon>
        <taxon>Viridiplantae</taxon>
        <taxon>Streptophyta</taxon>
        <taxon>Embryophyta</taxon>
        <taxon>Tracheophyta</taxon>
        <taxon>Spermatophyta</taxon>
        <taxon>Magnoliopsida</taxon>
        <taxon>Ranunculales</taxon>
        <taxon>Ranunculaceae</taxon>
        <taxon>Coptidoideae</taxon>
        <taxon>Coptis</taxon>
    </lineage>
</organism>
<evidence type="ECO:0000259" key="2">
    <source>
        <dbReference type="Pfam" id="PF24583"/>
    </source>
</evidence>
<protein>
    <recommendedName>
        <fullName evidence="2">DUF7610 domain-containing protein</fullName>
    </recommendedName>
</protein>
<evidence type="ECO:0000313" key="3">
    <source>
        <dbReference type="EMBL" id="KAF9622214.1"/>
    </source>
</evidence>
<dbReference type="Proteomes" id="UP000631114">
    <property type="component" value="Unassembled WGS sequence"/>
</dbReference>
<comment type="caution">
    <text evidence="3">The sequence shown here is derived from an EMBL/GenBank/DDBJ whole genome shotgun (WGS) entry which is preliminary data.</text>
</comment>
<gene>
    <name evidence="3" type="ORF">IFM89_030072</name>
</gene>
<dbReference type="OrthoDB" id="1937541at2759"/>
<feature type="domain" description="DUF7610" evidence="2">
    <location>
        <begin position="8"/>
        <end position="84"/>
    </location>
</feature>
<dbReference type="Pfam" id="PF24583">
    <property type="entry name" value="DUF7610"/>
    <property type="match status" value="1"/>
</dbReference>
<dbReference type="EMBL" id="JADFTS010000002">
    <property type="protein sequence ID" value="KAF9622214.1"/>
    <property type="molecule type" value="Genomic_DNA"/>
</dbReference>
<evidence type="ECO:0000313" key="4">
    <source>
        <dbReference type="Proteomes" id="UP000631114"/>
    </source>
</evidence>
<name>A0A835IRS9_9MAGN</name>
<keyword evidence="1" id="KW-0472">Membrane</keyword>
<reference evidence="3 4" key="1">
    <citation type="submission" date="2020-10" db="EMBL/GenBank/DDBJ databases">
        <title>The Coptis chinensis genome and diversification of protoberbering-type alkaloids.</title>
        <authorList>
            <person name="Wang B."/>
            <person name="Shu S."/>
            <person name="Song C."/>
            <person name="Liu Y."/>
        </authorList>
    </citation>
    <scope>NUCLEOTIDE SEQUENCE [LARGE SCALE GENOMIC DNA]</scope>
    <source>
        <strain evidence="3">HL-2020</strain>
        <tissue evidence="3">Leaf</tissue>
    </source>
</reference>
<dbReference type="AlphaFoldDB" id="A0A835IRS9"/>
<keyword evidence="1" id="KW-1133">Transmembrane helix</keyword>
<feature type="transmembrane region" description="Helical" evidence="1">
    <location>
        <begin position="169"/>
        <end position="192"/>
    </location>
</feature>
<keyword evidence="4" id="KW-1185">Reference proteome</keyword>
<sequence>MAKRYAVLQKKLEELELELKDAFNFPIETPSHQLLSENLDRRFGFFRSLLAAEMDSHPSKPHHLHHIDQRLTELETAFQEWDNSKTLPFTNHIDDNASTCSCTESCFDDDGDDDFVDMGRGEMTVYENPEFDFVEEKKDVEENMERVKEDVKEEKVIGSRNLDGNMRMVVLFGLGVVGLVMAWICYACFCSYKEDMDMEFFLTPT</sequence>
<dbReference type="InterPro" id="IPR056029">
    <property type="entry name" value="DUF7610"/>
</dbReference>